<accession>E3SI92</accession>
<dbReference type="RefSeq" id="YP_004322976.1">
    <property type="nucleotide sequence ID" value="NC_015282.1"/>
</dbReference>
<evidence type="ECO:0000313" key="2">
    <source>
        <dbReference type="Proteomes" id="UP000006523"/>
    </source>
</evidence>
<dbReference type="Proteomes" id="UP000006523">
    <property type="component" value="Segment"/>
</dbReference>
<proteinExistence type="predicted"/>
<protein>
    <submittedName>
        <fullName evidence="1">Uncharacterized protein</fullName>
    </submittedName>
</protein>
<dbReference type="OrthoDB" id="26136at10239"/>
<dbReference type="EMBL" id="GU071094">
    <property type="protein sequence ID" value="ADO97265.1"/>
    <property type="molecule type" value="Genomic_DNA"/>
</dbReference>
<dbReference type="KEGG" id="vg:10327543"/>
<dbReference type="GeneID" id="10327543"/>
<keyword evidence="2" id="KW-1185">Reference proteome</keyword>
<reference evidence="1 2" key="1">
    <citation type="journal article" date="2010" name="Environ. Microbiol.">
        <title>Genomic analysis of oceanic cyanobacterial myoviruses compared with T4-like myoviruses from diverse hosts and environments.</title>
        <authorList>
            <person name="Sullivan M.B."/>
            <person name="Huang K.H."/>
            <person name="Ignacio-Espinoza J.C."/>
            <person name="Berlin A.M."/>
            <person name="Kelly L."/>
            <person name="Weigele P.R."/>
            <person name="DeFrancesco A.S."/>
            <person name="Kern S.E."/>
            <person name="Thompson L.R."/>
            <person name="Young S."/>
            <person name="Yandava C."/>
            <person name="Fu R."/>
            <person name="Krastins B."/>
            <person name="Chase M."/>
            <person name="Sarracino D."/>
            <person name="Osburne M.S."/>
            <person name="Henn M.R."/>
            <person name="Chisholm S.W."/>
        </authorList>
    </citation>
    <scope>NUCLEOTIDE SEQUENCE [LARGE SCALE GENOMIC DNA]</scope>
    <source>
        <strain evidence="1">6501-1</strain>
    </source>
</reference>
<name>E3SI92_9CAUD</name>
<organism evidence="1 2">
    <name type="scientific">Synechococcus phage S-SM1</name>
    <dbReference type="NCBI Taxonomy" id="444859"/>
    <lineage>
        <taxon>Viruses</taxon>
        <taxon>Duplodnaviria</taxon>
        <taxon>Heunggongvirae</taxon>
        <taxon>Uroviricota</taxon>
        <taxon>Caudoviricetes</taxon>
        <taxon>Pantevenvirales</taxon>
        <taxon>Kyanoviridae</taxon>
        <taxon>Thetisvirus</taxon>
        <taxon>Thetisvirus ssm1</taxon>
    </lineage>
</organism>
<evidence type="ECO:0000313" key="1">
    <source>
        <dbReference type="EMBL" id="ADO97265.1"/>
    </source>
</evidence>
<sequence length="79" mass="9271">MDIKANDMTPSEQQAKWDDIMGQMIAFVNDTNADVDMAYDWVCEMLNISSFVDNNTAWDSFYETWESCDNRNSNFYNFV</sequence>
<gene>
    <name evidence="1" type="ORF">SSM1_085</name>
</gene>